<dbReference type="EMBL" id="JBHFQA010000001">
    <property type="protein sequence ID" value="KAL2104369.1"/>
    <property type="molecule type" value="Genomic_DNA"/>
</dbReference>
<organism evidence="11 12">
    <name type="scientific">Coilia grayii</name>
    <name type="common">Gray's grenadier anchovy</name>
    <dbReference type="NCBI Taxonomy" id="363190"/>
    <lineage>
        <taxon>Eukaryota</taxon>
        <taxon>Metazoa</taxon>
        <taxon>Chordata</taxon>
        <taxon>Craniata</taxon>
        <taxon>Vertebrata</taxon>
        <taxon>Euteleostomi</taxon>
        <taxon>Actinopterygii</taxon>
        <taxon>Neopterygii</taxon>
        <taxon>Teleostei</taxon>
        <taxon>Clupei</taxon>
        <taxon>Clupeiformes</taxon>
        <taxon>Clupeoidei</taxon>
        <taxon>Engraulidae</taxon>
        <taxon>Coilinae</taxon>
        <taxon>Coilia</taxon>
    </lineage>
</organism>
<accession>A0ABD1KYZ7</accession>
<dbReference type="AlphaFoldDB" id="A0ABD1KYZ7"/>
<feature type="region of interest" description="Disordered" evidence="9">
    <location>
        <begin position="1"/>
        <end position="63"/>
    </location>
</feature>
<dbReference type="InterPro" id="IPR018061">
    <property type="entry name" value="Retropepsins"/>
</dbReference>
<dbReference type="EC" id="3.1.26.4" evidence="2"/>
<evidence type="ECO:0000256" key="6">
    <source>
        <dbReference type="ARBA" id="ARBA00022759"/>
    </source>
</evidence>
<keyword evidence="4" id="KW-0548">Nucleotidyltransferase</keyword>
<comment type="similarity">
    <text evidence="1">Belongs to the beta type-B retroviral polymerase family. HERV class-II K(HML-2) pol subfamily.</text>
</comment>
<evidence type="ECO:0000256" key="9">
    <source>
        <dbReference type="SAM" id="MobiDB-lite"/>
    </source>
</evidence>
<evidence type="ECO:0000256" key="7">
    <source>
        <dbReference type="ARBA" id="ARBA00022801"/>
    </source>
</evidence>
<dbReference type="Gene3D" id="3.10.10.10">
    <property type="entry name" value="HIV Type 1 Reverse Transcriptase, subunit A, domain 1"/>
    <property type="match status" value="1"/>
</dbReference>
<feature type="domain" description="Reverse transcriptase" evidence="10">
    <location>
        <begin position="286"/>
        <end position="467"/>
    </location>
</feature>
<evidence type="ECO:0000256" key="8">
    <source>
        <dbReference type="ARBA" id="ARBA00023268"/>
    </source>
</evidence>
<evidence type="ECO:0000256" key="5">
    <source>
        <dbReference type="ARBA" id="ARBA00022722"/>
    </source>
</evidence>
<keyword evidence="6" id="KW-0255">Endonuclease</keyword>
<dbReference type="Proteomes" id="UP001591681">
    <property type="component" value="Unassembled WGS sequence"/>
</dbReference>
<dbReference type="Gene3D" id="2.40.70.10">
    <property type="entry name" value="Acid Proteases"/>
    <property type="match status" value="1"/>
</dbReference>
<dbReference type="Pfam" id="PF00077">
    <property type="entry name" value="RVP"/>
    <property type="match status" value="1"/>
</dbReference>
<dbReference type="CDD" id="cd01647">
    <property type="entry name" value="RT_LTR"/>
    <property type="match status" value="1"/>
</dbReference>
<comment type="caution">
    <text evidence="11">The sequence shown here is derived from an EMBL/GenBank/DDBJ whole genome shotgun (WGS) entry which is preliminary data.</text>
</comment>
<dbReference type="InterPro" id="IPR050951">
    <property type="entry name" value="Retrovirus_Pol_polyprotein"/>
</dbReference>
<reference evidence="11 12" key="1">
    <citation type="submission" date="2024-09" db="EMBL/GenBank/DDBJ databases">
        <title>A chromosome-level genome assembly of Gray's grenadier anchovy, Coilia grayii.</title>
        <authorList>
            <person name="Fu Z."/>
        </authorList>
    </citation>
    <scope>NUCLEOTIDE SEQUENCE [LARGE SCALE GENOMIC DNA]</scope>
    <source>
        <strain evidence="11">G4</strain>
        <tissue evidence="11">Muscle</tissue>
    </source>
</reference>
<dbReference type="InterPro" id="IPR021109">
    <property type="entry name" value="Peptidase_aspartic_dom_sf"/>
</dbReference>
<protein>
    <recommendedName>
        <fullName evidence="2">ribonuclease H</fullName>
        <ecNumber evidence="2">3.1.26.4</ecNumber>
    </recommendedName>
</protein>
<dbReference type="PANTHER" id="PTHR37984:SF5">
    <property type="entry name" value="PROTEIN NYNRIN-LIKE"/>
    <property type="match status" value="1"/>
</dbReference>
<dbReference type="GO" id="GO:0016779">
    <property type="term" value="F:nucleotidyltransferase activity"/>
    <property type="evidence" value="ECO:0007669"/>
    <property type="project" value="UniProtKB-KW"/>
</dbReference>
<dbReference type="GO" id="GO:0004523">
    <property type="term" value="F:RNA-DNA hybrid ribonuclease activity"/>
    <property type="evidence" value="ECO:0007669"/>
    <property type="project" value="UniProtKB-EC"/>
</dbReference>
<dbReference type="Pfam" id="PF00078">
    <property type="entry name" value="RVT_1"/>
    <property type="match status" value="1"/>
</dbReference>
<dbReference type="PANTHER" id="PTHR37984">
    <property type="entry name" value="PROTEIN CBG26694"/>
    <property type="match status" value="1"/>
</dbReference>
<dbReference type="Gene3D" id="3.30.70.270">
    <property type="match status" value="2"/>
</dbReference>
<sequence>MREIKKQQPTVRETKPAEQKKGNVDLLKFKKKPNRGNQKGKPSYGRGQKDFQKGQKSCGRCGKGPPHSLNNCAARDAECRKCLKRGHFAAVCRSGRVGAVLEGEEDDTLFLGAVSAGKKPETWKKTLKVNGQDITFKLDTGAEATVIPDSAYSEGWHGPLTKASIPLCGPSSEPLKVRGQFNGVMRYKDRTTTQPVYVVQKLATPLLGLPAISDLKLLHVVDSVIELEADMKTQYPKVFTGLGCLTGEYRIKLKEDAKPYALSLPRRVPLPLHDKVKEELQRMEKMGVIVPIEEPTDWCAGMVVAPKPKGKIRICSDMTHLNEYICRERHILPAVDETLAKLAGATIFTKLDATAGFWQVPLHPESVPLTTLTLTLTTPFGRYCYRRLPFGISSAPEHFQKRLTQMLTGLEGTVCHADDILVFGSTREQHDQRLHRVLRRLQEEGLTLNNDKCQFAAYKLMFLGHIVSARGIEADPGKIKAIMEMPTPKDAAEVKRLVGMVNYVGKFSPRIAQLTQPLRDLLKTDTDWVWGSAQQRAFDELRKELSSPTVLAQYCLQRETIVAADASSFGLGGVLSQKQLLGEWRPVAFISRSMTDTERRYAQIEKEALGV</sequence>
<evidence type="ECO:0000256" key="2">
    <source>
        <dbReference type="ARBA" id="ARBA00012180"/>
    </source>
</evidence>
<gene>
    <name evidence="11" type="ORF">ACEWY4_001237</name>
</gene>
<keyword evidence="5" id="KW-0540">Nuclease</keyword>
<evidence type="ECO:0000313" key="12">
    <source>
        <dbReference type="Proteomes" id="UP001591681"/>
    </source>
</evidence>
<proteinExistence type="inferred from homology"/>
<dbReference type="InterPro" id="IPR043502">
    <property type="entry name" value="DNA/RNA_pol_sf"/>
</dbReference>
<dbReference type="InterPro" id="IPR043128">
    <property type="entry name" value="Rev_trsase/Diguanyl_cyclase"/>
</dbReference>
<dbReference type="InterPro" id="IPR041577">
    <property type="entry name" value="RT_RNaseH_2"/>
</dbReference>
<keyword evidence="3" id="KW-0808">Transferase</keyword>
<evidence type="ECO:0000259" key="10">
    <source>
        <dbReference type="PROSITE" id="PS50878"/>
    </source>
</evidence>
<dbReference type="Pfam" id="PF17919">
    <property type="entry name" value="RT_RNaseH_2"/>
    <property type="match status" value="1"/>
</dbReference>
<dbReference type="InterPro" id="IPR000477">
    <property type="entry name" value="RT_dom"/>
</dbReference>
<dbReference type="SUPFAM" id="SSF56672">
    <property type="entry name" value="DNA/RNA polymerases"/>
    <property type="match status" value="1"/>
</dbReference>
<evidence type="ECO:0000256" key="1">
    <source>
        <dbReference type="ARBA" id="ARBA00010879"/>
    </source>
</evidence>
<dbReference type="PROSITE" id="PS50878">
    <property type="entry name" value="RT_POL"/>
    <property type="match status" value="1"/>
</dbReference>
<dbReference type="FunFam" id="3.30.70.270:FF:000026">
    <property type="entry name" value="Transposon Ty3-G Gag-Pol polyprotein"/>
    <property type="match status" value="1"/>
</dbReference>
<feature type="compositionally biased region" description="Basic and acidic residues" evidence="9">
    <location>
        <begin position="1"/>
        <end position="23"/>
    </location>
</feature>
<evidence type="ECO:0000256" key="4">
    <source>
        <dbReference type="ARBA" id="ARBA00022695"/>
    </source>
</evidence>
<keyword evidence="8" id="KW-0511">Multifunctional enzyme</keyword>
<evidence type="ECO:0000256" key="3">
    <source>
        <dbReference type="ARBA" id="ARBA00022679"/>
    </source>
</evidence>
<keyword evidence="12" id="KW-1185">Reference proteome</keyword>
<dbReference type="SUPFAM" id="SSF50630">
    <property type="entry name" value="Acid proteases"/>
    <property type="match status" value="1"/>
</dbReference>
<evidence type="ECO:0000313" key="11">
    <source>
        <dbReference type="EMBL" id="KAL2104369.1"/>
    </source>
</evidence>
<keyword evidence="7" id="KW-0378">Hydrolase</keyword>
<name>A0ABD1KYZ7_9TELE</name>